<evidence type="ECO:0000313" key="5">
    <source>
        <dbReference type="EMBL" id="CAG9120320.1"/>
    </source>
</evidence>
<dbReference type="AlphaFoldDB" id="A0A8S4EXZ1"/>
<comment type="caution">
    <text evidence="5">The sequence shown here is derived from an EMBL/GenBank/DDBJ whole genome shotgun (WGS) entry which is preliminary data.</text>
</comment>
<dbReference type="InterPro" id="IPR007205">
    <property type="entry name" value="Protein_HGH1_N"/>
</dbReference>
<dbReference type="PANTHER" id="PTHR13387">
    <property type="entry name" value="PROTEIN HGH1 HOMOLOG"/>
    <property type="match status" value="1"/>
</dbReference>
<sequence>MSADPLNELVQFLQPESRLDLKHISVDHLVGLSGGDEGVKTLLKNERVIGSIIELTDDKVEEIAKNALLILVNVTAHPDGAKEIIKYKPDLHKNVIELLIGYVMNPNKKDADAACMVLSNITRLEDELDLCLETFMPHLNDLLTVFANVDFNKKGSNLNYLAPMFSNLSRSPRVQKWLTEENPHIPLIKLLPFCNYEHSNIRRGGAIGTVRNISFSVEYHDFLLSLDLDLLTYLLTPLMGNEEYPDDEMDTLPIALQYLPKEKKRENNVDIRQMVVETLNRLCSKKNNREILRKNGVYYVLREYHKWEKDPKALLACENVVDILIRKEEEIGLEDINSVEVPEDMTEKFEKMDEEFINSVNNDE</sequence>
<protein>
    <recommendedName>
        <fullName evidence="2">Protein HGH1 homolog</fullName>
    </recommendedName>
</protein>
<feature type="domain" description="Protein HGH1 N-terminal" evidence="3">
    <location>
        <begin position="103"/>
        <end position="273"/>
    </location>
</feature>
<evidence type="ECO:0000256" key="1">
    <source>
        <dbReference type="ARBA" id="ARBA00006712"/>
    </source>
</evidence>
<reference evidence="5" key="1">
    <citation type="submission" date="2020-11" db="EMBL/GenBank/DDBJ databases">
        <authorList>
            <person name="Whiteford S."/>
        </authorList>
    </citation>
    <scope>NUCLEOTIDE SEQUENCE</scope>
</reference>
<evidence type="ECO:0000313" key="6">
    <source>
        <dbReference type="Proteomes" id="UP000653454"/>
    </source>
</evidence>
<evidence type="ECO:0000256" key="2">
    <source>
        <dbReference type="ARBA" id="ARBA00014076"/>
    </source>
</evidence>
<feature type="domain" description="Protein HGH1 C-terminal" evidence="4">
    <location>
        <begin position="278"/>
        <end position="331"/>
    </location>
</feature>
<gene>
    <name evidence="5" type="ORF">PLXY2_LOCUS7092</name>
</gene>
<dbReference type="InterPro" id="IPR007206">
    <property type="entry name" value="Protein_HGH1_C"/>
</dbReference>
<dbReference type="Pfam" id="PF04064">
    <property type="entry name" value="DUF384"/>
    <property type="match status" value="1"/>
</dbReference>
<dbReference type="Proteomes" id="UP000653454">
    <property type="component" value="Unassembled WGS sequence"/>
</dbReference>
<evidence type="ECO:0000259" key="3">
    <source>
        <dbReference type="Pfam" id="PF04063"/>
    </source>
</evidence>
<proteinExistence type="inferred from homology"/>
<comment type="similarity">
    <text evidence="1">Belongs to the HGH1 family.</text>
</comment>
<keyword evidence="6" id="KW-1185">Reference proteome</keyword>
<dbReference type="Pfam" id="PF04063">
    <property type="entry name" value="DUF383"/>
    <property type="match status" value="1"/>
</dbReference>
<dbReference type="SUPFAM" id="SSF48371">
    <property type="entry name" value="ARM repeat"/>
    <property type="match status" value="1"/>
</dbReference>
<dbReference type="InterPro" id="IPR011989">
    <property type="entry name" value="ARM-like"/>
</dbReference>
<name>A0A8S4EXZ1_PLUXY</name>
<dbReference type="InterPro" id="IPR016024">
    <property type="entry name" value="ARM-type_fold"/>
</dbReference>
<dbReference type="InterPro" id="IPR039717">
    <property type="entry name" value="Hgh1"/>
</dbReference>
<accession>A0A8S4EXZ1</accession>
<evidence type="ECO:0000259" key="4">
    <source>
        <dbReference type="Pfam" id="PF04064"/>
    </source>
</evidence>
<dbReference type="EMBL" id="CAJHNJ030000023">
    <property type="protein sequence ID" value="CAG9120320.1"/>
    <property type="molecule type" value="Genomic_DNA"/>
</dbReference>
<organism evidence="5 6">
    <name type="scientific">Plutella xylostella</name>
    <name type="common">Diamondback moth</name>
    <name type="synonym">Plutella maculipennis</name>
    <dbReference type="NCBI Taxonomy" id="51655"/>
    <lineage>
        <taxon>Eukaryota</taxon>
        <taxon>Metazoa</taxon>
        <taxon>Ecdysozoa</taxon>
        <taxon>Arthropoda</taxon>
        <taxon>Hexapoda</taxon>
        <taxon>Insecta</taxon>
        <taxon>Pterygota</taxon>
        <taxon>Neoptera</taxon>
        <taxon>Endopterygota</taxon>
        <taxon>Lepidoptera</taxon>
        <taxon>Glossata</taxon>
        <taxon>Ditrysia</taxon>
        <taxon>Yponomeutoidea</taxon>
        <taxon>Plutellidae</taxon>
        <taxon>Plutella</taxon>
    </lineage>
</organism>
<dbReference type="PANTHER" id="PTHR13387:SF9">
    <property type="entry name" value="PROTEIN HGH1 HOMOLOG"/>
    <property type="match status" value="1"/>
</dbReference>
<dbReference type="Gene3D" id="1.25.10.10">
    <property type="entry name" value="Leucine-rich Repeat Variant"/>
    <property type="match status" value="1"/>
</dbReference>